<comment type="similarity">
    <text evidence="1 2">Belongs to the iron/ascorbate-dependent oxidoreductase family.</text>
</comment>
<gene>
    <name evidence="4" type="ORF">PITC_072420</name>
</gene>
<comment type="caution">
    <text evidence="4">The sequence shown here is derived from an EMBL/GenBank/DDBJ whole genome shotgun (WGS) entry which is preliminary data.</text>
</comment>
<dbReference type="STRING" id="40296.A0A0A2KBP7"/>
<dbReference type="OrthoDB" id="288590at2759"/>
<evidence type="ECO:0000256" key="1">
    <source>
        <dbReference type="ARBA" id="ARBA00008056"/>
    </source>
</evidence>
<dbReference type="Proteomes" id="UP000030104">
    <property type="component" value="Unassembled WGS sequence"/>
</dbReference>
<organism evidence="4 5">
    <name type="scientific">Penicillium italicum</name>
    <name type="common">Blue mold</name>
    <dbReference type="NCBI Taxonomy" id="40296"/>
    <lineage>
        <taxon>Eukaryota</taxon>
        <taxon>Fungi</taxon>
        <taxon>Dikarya</taxon>
        <taxon>Ascomycota</taxon>
        <taxon>Pezizomycotina</taxon>
        <taxon>Eurotiomycetes</taxon>
        <taxon>Eurotiomycetidae</taxon>
        <taxon>Eurotiales</taxon>
        <taxon>Aspergillaceae</taxon>
        <taxon>Penicillium</taxon>
    </lineage>
</organism>
<dbReference type="InterPro" id="IPR005123">
    <property type="entry name" value="Oxoglu/Fe-dep_dioxygenase_dom"/>
</dbReference>
<dbReference type="EMBL" id="JQGA01001515">
    <property type="protein sequence ID" value="KGO65247.1"/>
    <property type="molecule type" value="Genomic_DNA"/>
</dbReference>
<dbReference type="GO" id="GO:0051213">
    <property type="term" value="F:dioxygenase activity"/>
    <property type="evidence" value="ECO:0007669"/>
    <property type="project" value="UniProtKB-KW"/>
</dbReference>
<accession>A0A0A2KBP7</accession>
<dbReference type="AlphaFoldDB" id="A0A0A2KBP7"/>
<keyword evidence="2" id="KW-0408">Iron</keyword>
<sequence>MLESTRNLFHLPREEKLAMSLKKRPCRRGYEGPGDQLQHEDLLPDSKEGFYIGPEEPNVPVSFIHGSNVWPQLPNEEFHGPVWEYYGEMVKLGRTIWEILVQSLGHPVSVLDGFTKHPGVFMKLIRYPPHDSVDPRQFGAGPHTDFGGVTCLLQQPGKDGLEVWHAENEDWIPIPAQEDIYVVNLGDMIQKWTSGEYKSTKHRVINRGDGERLSIATFWHGDMDATSPLDPNNPSNETVEQYIINKFSKQFKLSSSETVQVL</sequence>
<protein>
    <submittedName>
        <fullName evidence="4">Oxoglutarate/iron-dependent dioxygenase</fullName>
    </submittedName>
</protein>
<dbReference type="InterPro" id="IPR044861">
    <property type="entry name" value="IPNS-like_FE2OG_OXY"/>
</dbReference>
<evidence type="ECO:0000313" key="5">
    <source>
        <dbReference type="Proteomes" id="UP000030104"/>
    </source>
</evidence>
<dbReference type="GO" id="GO:0046872">
    <property type="term" value="F:metal ion binding"/>
    <property type="evidence" value="ECO:0007669"/>
    <property type="project" value="UniProtKB-KW"/>
</dbReference>
<evidence type="ECO:0000313" key="4">
    <source>
        <dbReference type="EMBL" id="KGO65247.1"/>
    </source>
</evidence>
<dbReference type="InterPro" id="IPR050231">
    <property type="entry name" value="Iron_ascorbate_oxido_reductase"/>
</dbReference>
<evidence type="ECO:0000259" key="3">
    <source>
        <dbReference type="PROSITE" id="PS51471"/>
    </source>
</evidence>
<dbReference type="Gene3D" id="2.60.120.330">
    <property type="entry name" value="B-lactam Antibiotic, Isopenicillin N Synthase, Chain"/>
    <property type="match status" value="1"/>
</dbReference>
<keyword evidence="4" id="KW-0223">Dioxygenase</keyword>
<dbReference type="SUPFAM" id="SSF51197">
    <property type="entry name" value="Clavaminate synthase-like"/>
    <property type="match status" value="1"/>
</dbReference>
<dbReference type="PhylomeDB" id="A0A0A2KBP7"/>
<keyword evidence="2" id="KW-0560">Oxidoreductase</keyword>
<evidence type="ECO:0000256" key="2">
    <source>
        <dbReference type="RuleBase" id="RU003682"/>
    </source>
</evidence>
<reference evidence="4 5" key="1">
    <citation type="journal article" date="2015" name="Mol. Plant Microbe Interact.">
        <title>Genome, transcriptome, and functional analyses of Penicillium expansum provide new insights into secondary metabolism and pathogenicity.</title>
        <authorList>
            <person name="Ballester A.R."/>
            <person name="Marcet-Houben M."/>
            <person name="Levin E."/>
            <person name="Sela N."/>
            <person name="Selma-Lazaro C."/>
            <person name="Carmona L."/>
            <person name="Wisniewski M."/>
            <person name="Droby S."/>
            <person name="Gonzalez-Candelas L."/>
            <person name="Gabaldon T."/>
        </authorList>
    </citation>
    <scope>NUCLEOTIDE SEQUENCE [LARGE SCALE GENOMIC DNA]</scope>
    <source>
        <strain evidence="4 5">PHI-1</strain>
    </source>
</reference>
<dbReference type="HOGENOM" id="CLU_010119_6_3_1"/>
<dbReference type="Pfam" id="PF03171">
    <property type="entry name" value="2OG-FeII_Oxy"/>
    <property type="match status" value="1"/>
</dbReference>
<dbReference type="InterPro" id="IPR027443">
    <property type="entry name" value="IPNS-like_sf"/>
</dbReference>
<dbReference type="InterPro" id="IPR026992">
    <property type="entry name" value="DIOX_N"/>
</dbReference>
<feature type="domain" description="Fe2OG dioxygenase" evidence="3">
    <location>
        <begin position="116"/>
        <end position="222"/>
    </location>
</feature>
<dbReference type="PROSITE" id="PS51471">
    <property type="entry name" value="FE2OG_OXY"/>
    <property type="match status" value="1"/>
</dbReference>
<dbReference type="PANTHER" id="PTHR47990">
    <property type="entry name" value="2-OXOGLUTARATE (2OG) AND FE(II)-DEPENDENT OXYGENASE SUPERFAMILY PROTEIN-RELATED"/>
    <property type="match status" value="1"/>
</dbReference>
<name>A0A0A2KBP7_PENIT</name>
<dbReference type="OMA" id="PAFWHGD"/>
<keyword evidence="2" id="KW-0479">Metal-binding</keyword>
<keyword evidence="5" id="KW-1185">Reference proteome</keyword>
<dbReference type="Pfam" id="PF14226">
    <property type="entry name" value="DIOX_N"/>
    <property type="match status" value="1"/>
</dbReference>
<proteinExistence type="inferred from homology"/>
<dbReference type="GO" id="GO:0044283">
    <property type="term" value="P:small molecule biosynthetic process"/>
    <property type="evidence" value="ECO:0007669"/>
    <property type="project" value="UniProtKB-ARBA"/>
</dbReference>